<evidence type="ECO:0008006" key="3">
    <source>
        <dbReference type="Google" id="ProtNLM"/>
    </source>
</evidence>
<dbReference type="AlphaFoldDB" id="H2C4Q5"/>
<dbReference type="OrthoDB" id="39948at2157"/>
<dbReference type="eggNOG" id="arCOG07254">
    <property type="taxonomic scope" value="Archaea"/>
</dbReference>
<accession>H2C4Q5</accession>
<evidence type="ECO:0000313" key="2">
    <source>
        <dbReference type="Proteomes" id="UP000003980"/>
    </source>
</evidence>
<dbReference type="Proteomes" id="UP000003980">
    <property type="component" value="Unassembled WGS sequence"/>
</dbReference>
<organism evidence="1 2">
    <name type="scientific">Metallosphaera yellowstonensis MK1</name>
    <dbReference type="NCBI Taxonomy" id="671065"/>
    <lineage>
        <taxon>Archaea</taxon>
        <taxon>Thermoproteota</taxon>
        <taxon>Thermoprotei</taxon>
        <taxon>Sulfolobales</taxon>
        <taxon>Sulfolobaceae</taxon>
        <taxon>Metallosphaera</taxon>
    </lineage>
</organism>
<sequence>MRPEEYANTHLMEFRRLTGRSEEEVHDARVEIRKYVVVGRALYRLHGDWESLDRASRIARTLGKVRDVDVSGCPGDRDRLLYSVEVMRDHVMPFPRLLGSRLLVMESLVREYRSVLAEEEFHSLRKRLRRTRILVESLEMDSEEIKELVRRMGDLRDQWLRSRCSGEEFQIGGEVTREFKEQGVQILRDLLSSGHEFHHLRKVLQSGQVL</sequence>
<gene>
    <name evidence="1" type="ORF">MetMK1DRAFT_00003490</name>
</gene>
<name>H2C4Q5_9CREN</name>
<dbReference type="STRING" id="671065.MetMK1DRAFT_00003490"/>
<protein>
    <recommendedName>
        <fullName evidence="3">CHAD domain-containing protein</fullName>
    </recommendedName>
</protein>
<evidence type="ECO:0000313" key="1">
    <source>
        <dbReference type="EMBL" id="EHP69847.1"/>
    </source>
</evidence>
<dbReference type="RefSeq" id="WP_009070027.1">
    <property type="nucleotide sequence ID" value="NZ_JH597761.1"/>
</dbReference>
<keyword evidence="2" id="KW-1185">Reference proteome</keyword>
<reference evidence="1 2" key="1">
    <citation type="submission" date="2012-01" db="EMBL/GenBank/DDBJ databases">
        <title>Improved High-Quality Draft sequence of Metallosphaera yellowstonensis MK1.</title>
        <authorList>
            <consortium name="US DOE Joint Genome Institute"/>
            <person name="Lucas S."/>
            <person name="Han J."/>
            <person name="Cheng J.-F."/>
            <person name="Goodwin L."/>
            <person name="Pitluck S."/>
            <person name="Peters L."/>
            <person name="Teshima H."/>
            <person name="Detter J.C."/>
            <person name="Han C."/>
            <person name="Tapia R."/>
            <person name="Land M."/>
            <person name="Hauser L."/>
            <person name="Kyrpides N."/>
            <person name="Kozubal M."/>
            <person name="Macur R.E."/>
            <person name="Jay Z."/>
            <person name="Inskeep W."/>
            <person name="Woyke T."/>
        </authorList>
    </citation>
    <scope>NUCLEOTIDE SEQUENCE [LARGE SCALE GENOMIC DNA]</scope>
    <source>
        <strain evidence="1 2">MK1</strain>
    </source>
</reference>
<dbReference type="HOGENOM" id="CLU_1329527_0_0_2"/>
<dbReference type="Gene3D" id="1.40.20.10">
    <property type="entry name" value="CHAD domain"/>
    <property type="match status" value="1"/>
</dbReference>
<dbReference type="InterPro" id="IPR038186">
    <property type="entry name" value="CHAD_dom_sf"/>
</dbReference>
<proteinExistence type="predicted"/>
<dbReference type="EMBL" id="JH597761">
    <property type="protein sequence ID" value="EHP69847.1"/>
    <property type="molecule type" value="Genomic_DNA"/>
</dbReference>